<dbReference type="InterPro" id="IPR006162">
    <property type="entry name" value="Ppantetheine_attach_site"/>
</dbReference>
<dbReference type="SMART" id="SM00827">
    <property type="entry name" value="PKS_AT"/>
    <property type="match status" value="1"/>
</dbReference>
<dbReference type="Pfam" id="PF16197">
    <property type="entry name" value="KAsynt_C_assoc"/>
    <property type="match status" value="1"/>
</dbReference>
<dbReference type="InterPro" id="IPR001227">
    <property type="entry name" value="Ac_transferase_dom_sf"/>
</dbReference>
<dbReference type="Pfam" id="PF00109">
    <property type="entry name" value="ketoacyl-synt"/>
    <property type="match status" value="1"/>
</dbReference>
<dbReference type="SUPFAM" id="SSF50129">
    <property type="entry name" value="GroES-like"/>
    <property type="match status" value="1"/>
</dbReference>
<dbReference type="Gene3D" id="3.90.180.10">
    <property type="entry name" value="Medium-chain alcohol dehydrogenases, catalytic domain"/>
    <property type="match status" value="1"/>
</dbReference>
<dbReference type="PROSITE" id="PS00606">
    <property type="entry name" value="KS3_1"/>
    <property type="match status" value="1"/>
</dbReference>
<dbReference type="CDD" id="cd05195">
    <property type="entry name" value="enoyl_red"/>
    <property type="match status" value="1"/>
</dbReference>
<keyword evidence="15" id="KW-1185">Reference proteome</keyword>
<feature type="region of interest" description="C-terminal hotdog fold" evidence="10">
    <location>
        <begin position="1064"/>
        <end position="1202"/>
    </location>
</feature>
<dbReference type="GO" id="GO:0008270">
    <property type="term" value="F:zinc ion binding"/>
    <property type="evidence" value="ECO:0007669"/>
    <property type="project" value="InterPro"/>
</dbReference>
<dbReference type="GO" id="GO:0006633">
    <property type="term" value="P:fatty acid biosynthetic process"/>
    <property type="evidence" value="ECO:0007669"/>
    <property type="project" value="InterPro"/>
</dbReference>
<dbReference type="PROSITE" id="PS52004">
    <property type="entry name" value="KS3_2"/>
    <property type="match status" value="1"/>
</dbReference>
<dbReference type="SMART" id="SM00825">
    <property type="entry name" value="PKS_KS"/>
    <property type="match status" value="1"/>
</dbReference>
<dbReference type="Gene3D" id="1.10.1200.10">
    <property type="entry name" value="ACP-like"/>
    <property type="match status" value="1"/>
</dbReference>
<dbReference type="FunFam" id="1.10.1200.10:FF:000007">
    <property type="entry name" value="Probable polyketide synthase pks17"/>
    <property type="match status" value="1"/>
</dbReference>
<feature type="active site" description="Proton donor; for dehydratase activity" evidence="10">
    <location>
        <position position="1124"/>
    </location>
</feature>
<keyword evidence="4" id="KW-0597">Phosphoprotein</keyword>
<evidence type="ECO:0000256" key="5">
    <source>
        <dbReference type="ARBA" id="ARBA00022679"/>
    </source>
</evidence>
<dbReference type="InterPro" id="IPR032821">
    <property type="entry name" value="PKS_assoc"/>
</dbReference>
<dbReference type="FunFam" id="3.40.50.720:FF:000209">
    <property type="entry name" value="Polyketide synthase Pks12"/>
    <property type="match status" value="1"/>
</dbReference>
<dbReference type="Pfam" id="PF08659">
    <property type="entry name" value="KR"/>
    <property type="match status" value="1"/>
</dbReference>
<feature type="region of interest" description="N-terminal hotdog fold" evidence="10">
    <location>
        <begin position="925"/>
        <end position="1050"/>
    </location>
</feature>
<evidence type="ECO:0000256" key="7">
    <source>
        <dbReference type="ARBA" id="ARBA00023194"/>
    </source>
</evidence>
<dbReference type="SUPFAM" id="SSF47336">
    <property type="entry name" value="ACP-like"/>
    <property type="match status" value="1"/>
</dbReference>
<dbReference type="Pfam" id="PF14765">
    <property type="entry name" value="PS-DH"/>
    <property type="match status" value="1"/>
</dbReference>
<dbReference type="Pfam" id="PF21089">
    <property type="entry name" value="PKS_DH_N"/>
    <property type="match status" value="1"/>
</dbReference>
<accession>A0A1Y5XZF2</accession>
<dbReference type="Proteomes" id="UP000192674">
    <property type="component" value="Unassembled WGS sequence"/>
</dbReference>
<evidence type="ECO:0000313" key="15">
    <source>
        <dbReference type="Proteomes" id="UP000192674"/>
    </source>
</evidence>
<comment type="cofactor">
    <cofactor evidence="1">
        <name>pantetheine 4'-phosphate</name>
        <dbReference type="ChEBI" id="CHEBI:47942"/>
    </cofactor>
</comment>
<dbReference type="OrthoDB" id="9778690at2"/>
<feature type="domain" description="Ketosynthase family 3 (KS3)" evidence="12">
    <location>
        <begin position="35"/>
        <end position="459"/>
    </location>
</feature>
<feature type="domain" description="PKS/mFAS DH" evidence="13">
    <location>
        <begin position="925"/>
        <end position="1202"/>
    </location>
</feature>
<dbReference type="PROSITE" id="PS52019">
    <property type="entry name" value="PKS_MFAS_DH"/>
    <property type="match status" value="1"/>
</dbReference>
<dbReference type="InterPro" id="IPR020806">
    <property type="entry name" value="PKS_PP-bd"/>
</dbReference>
<dbReference type="Gene3D" id="3.30.70.3290">
    <property type="match status" value="1"/>
</dbReference>
<dbReference type="InterPro" id="IPR014043">
    <property type="entry name" value="Acyl_transferase_dom"/>
</dbReference>
<dbReference type="InterPro" id="IPR020843">
    <property type="entry name" value="ER"/>
</dbReference>
<dbReference type="InterPro" id="IPR055123">
    <property type="entry name" value="SpnB-like_Rossmann"/>
</dbReference>
<keyword evidence="8" id="KW-0511">Multifunctional enzyme</keyword>
<dbReference type="PROSITE" id="PS00012">
    <property type="entry name" value="PHOSPHOPANTETHEINE"/>
    <property type="match status" value="1"/>
</dbReference>
<dbReference type="SUPFAM" id="SSF51735">
    <property type="entry name" value="NAD(P)-binding Rossmann-fold domains"/>
    <property type="match status" value="3"/>
</dbReference>
<dbReference type="Gene3D" id="3.40.47.10">
    <property type="match status" value="1"/>
</dbReference>
<dbReference type="PANTHER" id="PTHR43775:SF51">
    <property type="entry name" value="INACTIVE PHENOLPHTHIOCEROL SYNTHESIS POLYKETIDE SYNTHASE TYPE I PKS1-RELATED"/>
    <property type="match status" value="1"/>
</dbReference>
<reference evidence="14 15" key="1">
    <citation type="submission" date="2017-04" db="EMBL/GenBank/DDBJ databases">
        <authorList>
            <person name="Afonso C.L."/>
            <person name="Miller P.J."/>
            <person name="Scott M.A."/>
            <person name="Spackman E."/>
            <person name="Goraichik I."/>
            <person name="Dimitrov K.M."/>
            <person name="Suarez D.L."/>
            <person name="Swayne D.E."/>
        </authorList>
    </citation>
    <scope>NUCLEOTIDE SEQUENCE [LARGE SCALE GENOMIC DNA]</scope>
    <source>
        <strain evidence="14 15">DSM 43828</strain>
    </source>
</reference>
<keyword evidence="5" id="KW-0808">Transferase</keyword>
<dbReference type="Pfam" id="PF02801">
    <property type="entry name" value="Ketoacyl-synt_C"/>
    <property type="match status" value="1"/>
</dbReference>
<dbReference type="GO" id="GO:0004315">
    <property type="term" value="F:3-oxoacyl-[acyl-carrier-protein] synthase activity"/>
    <property type="evidence" value="ECO:0007669"/>
    <property type="project" value="InterPro"/>
</dbReference>
<dbReference type="InterPro" id="IPR014030">
    <property type="entry name" value="Ketoacyl_synth_N"/>
</dbReference>
<feature type="domain" description="Carrier" evidence="11">
    <location>
        <begin position="1976"/>
        <end position="2051"/>
    </location>
</feature>
<dbReference type="InterPro" id="IPR002364">
    <property type="entry name" value="Quin_OxRdtase/zeta-crystal_CS"/>
</dbReference>
<dbReference type="InterPro" id="IPR042104">
    <property type="entry name" value="PKS_dehydratase_sf"/>
</dbReference>
<dbReference type="Pfam" id="PF08240">
    <property type="entry name" value="ADH_N"/>
    <property type="match status" value="1"/>
</dbReference>
<evidence type="ECO:0000256" key="6">
    <source>
        <dbReference type="ARBA" id="ARBA00022737"/>
    </source>
</evidence>
<keyword evidence="9" id="KW-0012">Acyltransferase</keyword>
<dbReference type="FunFam" id="3.90.180.10:FF:000032">
    <property type="entry name" value="Probable polyketide synthase pks1"/>
    <property type="match status" value="1"/>
</dbReference>
<name>A0A1Y5XZF2_KIBAR</name>
<dbReference type="InterPro" id="IPR016039">
    <property type="entry name" value="Thiolase-like"/>
</dbReference>
<dbReference type="InterPro" id="IPR016035">
    <property type="entry name" value="Acyl_Trfase/lysoPLipase"/>
</dbReference>
<dbReference type="Pfam" id="PF00698">
    <property type="entry name" value="Acyl_transf_1"/>
    <property type="match status" value="1"/>
</dbReference>
<feature type="active site" description="Proton acceptor; for dehydratase activity" evidence="10">
    <location>
        <position position="957"/>
    </location>
</feature>
<evidence type="ECO:0000313" key="14">
    <source>
        <dbReference type="EMBL" id="SMD22484.1"/>
    </source>
</evidence>
<dbReference type="CDD" id="cd08956">
    <property type="entry name" value="KR_3_FAS_SDR_x"/>
    <property type="match status" value="1"/>
</dbReference>
<evidence type="ECO:0000259" key="11">
    <source>
        <dbReference type="PROSITE" id="PS50075"/>
    </source>
</evidence>
<dbReference type="SMART" id="SM00826">
    <property type="entry name" value="PKS_DH"/>
    <property type="match status" value="1"/>
</dbReference>
<dbReference type="Pfam" id="PF13602">
    <property type="entry name" value="ADH_zinc_N_2"/>
    <property type="match status" value="1"/>
</dbReference>
<dbReference type="InterPro" id="IPR049900">
    <property type="entry name" value="PKS_mFAS_DH"/>
</dbReference>
<evidence type="ECO:0000256" key="1">
    <source>
        <dbReference type="ARBA" id="ARBA00001957"/>
    </source>
</evidence>
<dbReference type="InterPro" id="IPR049551">
    <property type="entry name" value="PKS_DH_C"/>
</dbReference>
<dbReference type="InterPro" id="IPR050091">
    <property type="entry name" value="PKS_NRPS_Biosynth_Enz"/>
</dbReference>
<dbReference type="InterPro" id="IPR013968">
    <property type="entry name" value="PKS_KR"/>
</dbReference>
<dbReference type="InterPro" id="IPR015083">
    <property type="entry name" value="NorB/c/GfsB-D-like_docking"/>
</dbReference>
<gene>
    <name evidence="14" type="ORF">SAMN05661093_07446</name>
</gene>
<dbReference type="Gene3D" id="3.40.366.10">
    <property type="entry name" value="Malonyl-Coenzyme A Acyl Carrier Protein, domain 2"/>
    <property type="match status" value="1"/>
</dbReference>
<dbReference type="SMART" id="SM00823">
    <property type="entry name" value="PKS_PP"/>
    <property type="match status" value="1"/>
</dbReference>
<dbReference type="Gene3D" id="3.40.50.720">
    <property type="entry name" value="NAD(P)-binding Rossmann-like Domain"/>
    <property type="match status" value="1"/>
</dbReference>
<dbReference type="SUPFAM" id="SSF55048">
    <property type="entry name" value="Probable ACP-binding domain of malonyl-CoA ACP transacylase"/>
    <property type="match status" value="1"/>
</dbReference>
<dbReference type="InterPro" id="IPR013154">
    <property type="entry name" value="ADH-like_N"/>
</dbReference>
<dbReference type="InterPro" id="IPR016036">
    <property type="entry name" value="Malonyl_transacylase_ACP-bd"/>
</dbReference>
<protein>
    <submittedName>
        <fullName evidence="14">Polyketide synthase 7</fullName>
    </submittedName>
</protein>
<dbReference type="EMBL" id="FWXV01000008">
    <property type="protein sequence ID" value="SMD22484.1"/>
    <property type="molecule type" value="Genomic_DNA"/>
</dbReference>
<keyword evidence="7" id="KW-0045">Antibiotic biosynthesis</keyword>
<dbReference type="FunFam" id="3.40.47.10:FF:000019">
    <property type="entry name" value="Polyketide synthase type I"/>
    <property type="match status" value="1"/>
</dbReference>
<evidence type="ECO:0000256" key="10">
    <source>
        <dbReference type="PROSITE-ProRule" id="PRU01363"/>
    </source>
</evidence>
<dbReference type="PROSITE" id="PS50075">
    <property type="entry name" value="CARRIER"/>
    <property type="match status" value="1"/>
</dbReference>
<dbReference type="InterPro" id="IPR036291">
    <property type="entry name" value="NAD(P)-bd_dom_sf"/>
</dbReference>
<dbReference type="Gene3D" id="3.40.50.11460">
    <property type="match status" value="1"/>
</dbReference>
<evidence type="ECO:0000256" key="8">
    <source>
        <dbReference type="ARBA" id="ARBA00023268"/>
    </source>
</evidence>
<evidence type="ECO:0000259" key="12">
    <source>
        <dbReference type="PROSITE" id="PS52004"/>
    </source>
</evidence>
<dbReference type="InterPro" id="IPR018201">
    <property type="entry name" value="Ketoacyl_synth_AS"/>
</dbReference>
<keyword evidence="3" id="KW-0596">Phosphopantetheine</keyword>
<dbReference type="SMART" id="SM01294">
    <property type="entry name" value="PKS_PP_betabranch"/>
    <property type="match status" value="1"/>
</dbReference>
<dbReference type="Pfam" id="PF22953">
    <property type="entry name" value="SpnB_Rossmann"/>
    <property type="match status" value="1"/>
</dbReference>
<dbReference type="GO" id="GO:0016491">
    <property type="term" value="F:oxidoreductase activity"/>
    <property type="evidence" value="ECO:0007669"/>
    <property type="project" value="InterPro"/>
</dbReference>
<dbReference type="Pfam" id="PF00550">
    <property type="entry name" value="PP-binding"/>
    <property type="match status" value="1"/>
</dbReference>
<evidence type="ECO:0000256" key="9">
    <source>
        <dbReference type="ARBA" id="ARBA00023315"/>
    </source>
</evidence>
<dbReference type="InterPro" id="IPR057326">
    <property type="entry name" value="KR_dom"/>
</dbReference>
<evidence type="ECO:0000259" key="13">
    <source>
        <dbReference type="PROSITE" id="PS52019"/>
    </source>
</evidence>
<dbReference type="PANTHER" id="PTHR43775">
    <property type="entry name" value="FATTY ACID SYNTHASE"/>
    <property type="match status" value="1"/>
</dbReference>
<dbReference type="GO" id="GO:0004312">
    <property type="term" value="F:fatty acid synthase activity"/>
    <property type="evidence" value="ECO:0007669"/>
    <property type="project" value="TreeGrafter"/>
</dbReference>
<evidence type="ECO:0000256" key="4">
    <source>
        <dbReference type="ARBA" id="ARBA00022553"/>
    </source>
</evidence>
<dbReference type="SMART" id="SM00829">
    <property type="entry name" value="PKS_ER"/>
    <property type="match status" value="1"/>
</dbReference>
<dbReference type="InterPro" id="IPR049552">
    <property type="entry name" value="PKS_DH_N"/>
</dbReference>
<dbReference type="InterPro" id="IPR020807">
    <property type="entry name" value="PKS_DH"/>
</dbReference>
<dbReference type="SMART" id="SM00822">
    <property type="entry name" value="PKS_KR"/>
    <property type="match status" value="1"/>
</dbReference>
<evidence type="ECO:0000256" key="2">
    <source>
        <dbReference type="ARBA" id="ARBA00004792"/>
    </source>
</evidence>
<proteinExistence type="predicted"/>
<dbReference type="PROSITE" id="PS01162">
    <property type="entry name" value="QOR_ZETA_CRYSTAL"/>
    <property type="match status" value="1"/>
</dbReference>
<dbReference type="InterPro" id="IPR020841">
    <property type="entry name" value="PKS_Beta-ketoAc_synthase_dom"/>
</dbReference>
<keyword evidence="6" id="KW-0677">Repeat</keyword>
<dbReference type="GO" id="GO:0031177">
    <property type="term" value="F:phosphopantetheine binding"/>
    <property type="evidence" value="ECO:0007669"/>
    <property type="project" value="InterPro"/>
</dbReference>
<dbReference type="InterPro" id="IPR014031">
    <property type="entry name" value="Ketoacyl_synth_C"/>
</dbReference>
<dbReference type="InterPro" id="IPR011032">
    <property type="entry name" value="GroES-like_sf"/>
</dbReference>
<dbReference type="Pfam" id="PF08990">
    <property type="entry name" value="Docking"/>
    <property type="match status" value="1"/>
</dbReference>
<organism evidence="14 15">
    <name type="scientific">Kibdelosporangium aridum</name>
    <dbReference type="NCBI Taxonomy" id="2030"/>
    <lineage>
        <taxon>Bacteria</taxon>
        <taxon>Bacillati</taxon>
        <taxon>Actinomycetota</taxon>
        <taxon>Actinomycetes</taxon>
        <taxon>Pseudonocardiales</taxon>
        <taxon>Pseudonocardiaceae</taxon>
        <taxon>Kibdelosporangium</taxon>
    </lineage>
</organism>
<sequence length="2124" mass="223668">MAEVQNQQLVDALRASLKENTRLKHEYDQVVAAGREPIAIVGMACRFPGGVSSPEDLWDLVASGTDATTPFPANRGWDLEDLYHPDPDHPGTCYARESGFLHDADAFDAGFFGVSPREALAMDPQQRLMLEISWEALERAGIDPASLRGAPVGVFSGLAFHDYGTDLQQPPDGIEGFILTGGAGSVLSGRVSYLLGLEGPAVTLDTACSSSLVALHLAAQSLRSGESSLALAGGVTVMATPSCLIAFSRQRGLAADGRCKSFASAADGTGFGEGVGVLVLERLSDAIRNKHRIWAVVRGSAVNQDGASNGLTAPNGPSQQRVIRQALANADLLPSEVDAVEAHGTGTTLGDPIEAQALLATYGQNRDCPLALGSLKSNIGHAQAAAGVGGVIKMVMAMRHGVLPQTLHVDEPTPQVDWSTGAVELLTETKDWPSLDRPRRAAVSGFGVSGTNAHVILEQAPQQAPPRTDDKPGALDRTLVPLLLSARGQTGLAAQARSLEAFLAQRPDLDVLEIARSLAGTRGALSDRAVVLAADREEAMAGLAALAQRTSATGVVVGEAVQDNQFAILFSGQGSQRVGMARGLYERFPVFQKAFDEVCGLLDAQLAGFVDQRVADVVFGSDVLDQTVFAQAGLFAVELSLFRLVESWGVGADYVGGHSIGEVTAACVAGVLSVEDAAVLVAARGRLMQALPQGGVMVSVAAPESALSSYRVDVAAVNGPESVVISGTEDAVMGMAEELSGQGFKTRRLNVSHAFHSRLMEPMLDEFRAVLDKLDFKSPRIAMVSTVSGAIADPELMASPDYWVDQVRRTVRFGDAVASLRATDVTTFLELGPDGVLSGMGAECVEDAAFIPALRRDGDETRSLVAAVAQLHVRGVNVDWSAILGESARWPVELPTYAFQHNRYWLVSGSSTGAPAELGLTETDHPMLGAVTEVPATDQVLFTSRWSRSSHPWLADHGAAGAILVPGSAFVELAVRAADQVGCGLLAELVIENPLVLPDQRGVQVQVGVGAADEAGHRQVQIHARPEDAEPGTGWVRHATARVAPETGDAEFDLEAWPPPGATEVPDAVAQVYEGLAHTGYGYGPSFQGVRAVWTRGEELFAEVALPEQAGGADGFGLHPALLDAAFHAGYFRMDLSDEDRALILPFAWNDVRIHATGATAVRVQLDIQGDTARLKVADMQGKPVASVGSVVARPIADELAGTAEPASHMFHVTWEPTSIKPADARLDSARVSTAEDVRALASAQNAPNVLLLEAVGGQDVHGLLASVLTVVQAWLAESALQDSRLVVVTRGAVAVRHAVELTDLAAAAVCGLVRSAQAENPGRILLVDIDDDAELASVLASDEPQLAVREGVWYARRLARLSSRSALAVPADVPAWRLTPSTDGTLENMALTAAPDVTVPLAPGQIRIDVRAAGLYLRDIMIGLGMYPGAAVLGNEGAGVVSEVGPGVSDVVVGDRVMGMFTGAAGSIAVSDVRTVVRIPCGWTFEEAASVPMAFLTAYYALHDLARVRPGESVLVHAAAGGVGTAAVQLARHFGAEVYATASPAKWQAVQVDGTRIASSRTTDFEQQFLASTDGRGVDVVVNSLTGEFVDASLRLLPRGGRFVEMGTVDLRDANEIARRHRGVTYHPFVLPEVDPDRIKQMLAELVTLFEQGALTLPPMSTWDIRHAPAAFRYMSQGKHVGKNVLVLPRALDPEGTVLVTGGTGSLGRIVARRLVTDHAVRNLVLVSRRGRAAEGVPELEAELEQLGAKVRTVACDVADRDAMAGVLASIDPPLTGVVHTAGVIDDGVITGLTRERLDLVLRPKVDAAQVLDELTGDLDLAVFAVFSSAAGSFDAPGQGNYAAANAFLDALAQHRRSRGRQAVSLGWGLWSQTTHISEHLSDTDQKRLARGGMAGLTSAEGLRLLDIALGAPDAVVVPAKLDFAALRTQARDGALPALLRGLVTPGRRTAQSDSVSADSLSGRLSAMSLQEQREFLLDLVRHEAAIILGFSSAEEMEPDRALHDVGFDSLTSVELRNRLSALTGLRLPATLIFDYPTPAALAGHLRDEVAGEPADEPDAEEQEIRTLLAGIPISRLREVGVLDTLLALARPGAAVADSGELDLIDEMDVAGLVQRALGGGQS</sequence>
<dbReference type="SUPFAM" id="SSF52151">
    <property type="entry name" value="FabD/lysophospholipase-like"/>
    <property type="match status" value="1"/>
</dbReference>
<dbReference type="Gene3D" id="3.10.129.110">
    <property type="entry name" value="Polyketide synthase dehydratase"/>
    <property type="match status" value="1"/>
</dbReference>
<dbReference type="SUPFAM" id="SSF53901">
    <property type="entry name" value="Thiolase-like"/>
    <property type="match status" value="1"/>
</dbReference>
<dbReference type="CDD" id="cd00833">
    <property type="entry name" value="PKS"/>
    <property type="match status" value="1"/>
</dbReference>
<comment type="pathway">
    <text evidence="2">Antibiotic biosynthesis.</text>
</comment>
<dbReference type="InterPro" id="IPR009081">
    <property type="entry name" value="PP-bd_ACP"/>
</dbReference>
<evidence type="ECO:0000256" key="3">
    <source>
        <dbReference type="ARBA" id="ARBA00022450"/>
    </source>
</evidence>
<dbReference type="InterPro" id="IPR036736">
    <property type="entry name" value="ACP-like_sf"/>
</dbReference>